<evidence type="ECO:0000256" key="4">
    <source>
        <dbReference type="ARBA" id="ARBA00022692"/>
    </source>
</evidence>
<feature type="transmembrane region" description="Helical" evidence="8">
    <location>
        <begin position="136"/>
        <end position="161"/>
    </location>
</feature>
<evidence type="ECO:0000256" key="5">
    <source>
        <dbReference type="ARBA" id="ARBA00022989"/>
    </source>
</evidence>
<feature type="transmembrane region" description="Helical" evidence="8">
    <location>
        <begin position="370"/>
        <end position="393"/>
    </location>
</feature>
<dbReference type="PANTHER" id="PTHR48022:SF6">
    <property type="entry name" value="MSTA PROTEIN-RELATED"/>
    <property type="match status" value="1"/>
</dbReference>
<dbReference type="InterPro" id="IPR005829">
    <property type="entry name" value="Sugar_transporter_CS"/>
</dbReference>
<accession>A0A446BPJ5</accession>
<feature type="transmembrane region" description="Helical" evidence="8">
    <location>
        <begin position="487"/>
        <end position="505"/>
    </location>
</feature>
<dbReference type="InterPro" id="IPR036259">
    <property type="entry name" value="MFS_trans_sf"/>
</dbReference>
<evidence type="ECO:0000256" key="8">
    <source>
        <dbReference type="SAM" id="Phobius"/>
    </source>
</evidence>
<evidence type="ECO:0000259" key="9">
    <source>
        <dbReference type="PROSITE" id="PS50850"/>
    </source>
</evidence>
<evidence type="ECO:0000313" key="11">
    <source>
        <dbReference type="Proteomes" id="UP000289323"/>
    </source>
</evidence>
<feature type="transmembrane region" description="Helical" evidence="8">
    <location>
        <begin position="112"/>
        <end position="130"/>
    </location>
</feature>
<keyword evidence="5 8" id="KW-1133">Transmembrane helix</keyword>
<dbReference type="PROSITE" id="PS50850">
    <property type="entry name" value="MFS"/>
    <property type="match status" value="1"/>
</dbReference>
<evidence type="ECO:0000313" key="10">
    <source>
        <dbReference type="EMBL" id="SPQ24406.1"/>
    </source>
</evidence>
<evidence type="ECO:0000256" key="2">
    <source>
        <dbReference type="ARBA" id="ARBA00010992"/>
    </source>
</evidence>
<feature type="transmembrane region" description="Helical" evidence="8">
    <location>
        <begin position="336"/>
        <end position="358"/>
    </location>
</feature>
<dbReference type="AlphaFoldDB" id="A0A446BPJ5"/>
<proteinExistence type="inferred from homology"/>
<dbReference type="FunFam" id="1.20.1250.20:FF:000180">
    <property type="entry name" value="MFS monosaccharide transporter"/>
    <property type="match status" value="1"/>
</dbReference>
<feature type="transmembrane region" description="Helical" evidence="8">
    <location>
        <begin position="173"/>
        <end position="195"/>
    </location>
</feature>
<comment type="subcellular location">
    <subcellularLocation>
        <location evidence="1">Membrane</location>
        <topology evidence="1">Multi-pass membrane protein</topology>
    </subcellularLocation>
</comment>
<sequence>MSAAEKEVTAPAAKHIAGLATTQDVERIEAPVTWKAYLICAFASFGGIFFGYDSGYINGVLGSQIFKDAVEFVGAKAVSDSHQSLIVSILSCGTFFGALIAGDVAEFIGRKWTVITGCLIYTIGVVIQMITGLGNALGAIVAGRLIAGFGVGFESAIVILYMSEICPRKVRGALVAGYQFCITIGIMLASCVVYATQNRTDTGNYRIPIAIQFTWALILGVGLLFLPDSPRYFVKKGNLEAATASLSRLRGQPKDSEYIQVELAEIVANEEYERQLIPATTWFGSWANCFKGSVFKANSNLRKTILGTSMQMIQQWTGINFIFYYSTPFLQSTGAISNTFVISMIFTIINVCSTPLSFYTVERFGRRTILFWGALGMVICQFLVAIIGVTVGFNHTHPNPADPTTTLANNVPAVNAQIAFIAIFIFFFASTWGPGAWIVIGEIFPLPIRSRGVALSTASNWLWNTIIAVITPYMVGENHGNMKSSVFFVWGGLCTCAVVYTYLFVPETKGLSLEQVDKMMEETTPRTSSKWKPTTTFAATVGADDAYLTKNTDANV</sequence>
<dbReference type="Gene3D" id="1.20.1250.20">
    <property type="entry name" value="MFS general substrate transporter like domains"/>
    <property type="match status" value="1"/>
</dbReference>
<dbReference type="Pfam" id="PF00083">
    <property type="entry name" value="Sugar_tr"/>
    <property type="match status" value="1"/>
</dbReference>
<dbReference type="PROSITE" id="PS00216">
    <property type="entry name" value="SUGAR_TRANSPORT_1"/>
    <property type="match status" value="2"/>
</dbReference>
<dbReference type="InterPro" id="IPR003663">
    <property type="entry name" value="Sugar/inositol_transpt"/>
</dbReference>
<keyword evidence="3 7" id="KW-0813">Transport</keyword>
<dbReference type="GO" id="GO:0016020">
    <property type="term" value="C:membrane"/>
    <property type="evidence" value="ECO:0007669"/>
    <property type="project" value="UniProtKB-SubCell"/>
</dbReference>
<evidence type="ECO:0000256" key="7">
    <source>
        <dbReference type="RuleBase" id="RU003346"/>
    </source>
</evidence>
<feature type="transmembrane region" description="Helical" evidence="8">
    <location>
        <begin position="207"/>
        <end position="226"/>
    </location>
</feature>
<feature type="transmembrane region" description="Helical" evidence="8">
    <location>
        <begin position="85"/>
        <end position="105"/>
    </location>
</feature>
<dbReference type="SUPFAM" id="SSF103473">
    <property type="entry name" value="MFS general substrate transporter"/>
    <property type="match status" value="1"/>
</dbReference>
<name>A0A446BPJ5_9PEZI</name>
<evidence type="ECO:0000256" key="3">
    <source>
        <dbReference type="ARBA" id="ARBA00022448"/>
    </source>
</evidence>
<dbReference type="GO" id="GO:0005351">
    <property type="term" value="F:carbohydrate:proton symporter activity"/>
    <property type="evidence" value="ECO:0007669"/>
    <property type="project" value="TreeGrafter"/>
</dbReference>
<gene>
    <name evidence="10" type="ORF">TT172_LOCUS6825</name>
</gene>
<comment type="similarity">
    <text evidence="2 7">Belongs to the major facilitator superfamily. Sugar transporter (TC 2.A.1.1) family.</text>
</comment>
<dbReference type="PANTHER" id="PTHR48022">
    <property type="entry name" value="PLASTIDIC GLUCOSE TRANSPORTER 4"/>
    <property type="match status" value="1"/>
</dbReference>
<evidence type="ECO:0000256" key="1">
    <source>
        <dbReference type="ARBA" id="ARBA00004141"/>
    </source>
</evidence>
<dbReference type="InterPro" id="IPR005828">
    <property type="entry name" value="MFS_sugar_transport-like"/>
</dbReference>
<dbReference type="EMBL" id="OUUZ01000013">
    <property type="protein sequence ID" value="SPQ24406.1"/>
    <property type="molecule type" value="Genomic_DNA"/>
</dbReference>
<keyword evidence="4 8" id="KW-0812">Transmembrane</keyword>
<dbReference type="PROSITE" id="PS00217">
    <property type="entry name" value="SUGAR_TRANSPORT_2"/>
    <property type="match status" value="1"/>
</dbReference>
<evidence type="ECO:0000256" key="6">
    <source>
        <dbReference type="ARBA" id="ARBA00023136"/>
    </source>
</evidence>
<dbReference type="PRINTS" id="PR00171">
    <property type="entry name" value="SUGRTRNSPORT"/>
</dbReference>
<protein>
    <submittedName>
        <fullName evidence="10">212f169d-9de4-4cae-8f09-0a00b5789e93</fullName>
    </submittedName>
</protein>
<feature type="transmembrane region" description="Helical" evidence="8">
    <location>
        <begin position="452"/>
        <end position="475"/>
    </location>
</feature>
<dbReference type="Proteomes" id="UP000289323">
    <property type="component" value="Unassembled WGS sequence"/>
</dbReference>
<keyword evidence="6 8" id="KW-0472">Membrane</keyword>
<dbReference type="InterPro" id="IPR020846">
    <property type="entry name" value="MFS_dom"/>
</dbReference>
<dbReference type="InterPro" id="IPR050360">
    <property type="entry name" value="MFS_Sugar_Transporters"/>
</dbReference>
<reference evidence="10 11" key="1">
    <citation type="submission" date="2018-04" db="EMBL/GenBank/DDBJ databases">
        <authorList>
            <person name="Huttner S."/>
            <person name="Dainat J."/>
        </authorList>
    </citation>
    <scope>NUCLEOTIDE SEQUENCE [LARGE SCALE GENOMIC DNA]</scope>
</reference>
<dbReference type="CDD" id="cd17356">
    <property type="entry name" value="MFS_HXT"/>
    <property type="match status" value="1"/>
</dbReference>
<organism evidence="10 11">
    <name type="scientific">Thermothielavioides terrestris</name>
    <dbReference type="NCBI Taxonomy" id="2587410"/>
    <lineage>
        <taxon>Eukaryota</taxon>
        <taxon>Fungi</taxon>
        <taxon>Dikarya</taxon>
        <taxon>Ascomycota</taxon>
        <taxon>Pezizomycotina</taxon>
        <taxon>Sordariomycetes</taxon>
        <taxon>Sordariomycetidae</taxon>
        <taxon>Sordariales</taxon>
        <taxon>Chaetomiaceae</taxon>
        <taxon>Thermothielavioides</taxon>
    </lineage>
</organism>
<feature type="domain" description="Major facilitator superfamily (MFS) profile" evidence="9">
    <location>
        <begin position="39"/>
        <end position="509"/>
    </location>
</feature>
<feature type="transmembrane region" description="Helical" evidence="8">
    <location>
        <begin position="36"/>
        <end position="52"/>
    </location>
</feature>
<feature type="transmembrane region" description="Helical" evidence="8">
    <location>
        <begin position="413"/>
        <end position="440"/>
    </location>
</feature>
<dbReference type="NCBIfam" id="TIGR00879">
    <property type="entry name" value="SP"/>
    <property type="match status" value="1"/>
</dbReference>
<feature type="transmembrane region" description="Helical" evidence="8">
    <location>
        <begin position="305"/>
        <end position="324"/>
    </location>
</feature>